<name>A0A7G7CNJ2_9CORY</name>
<evidence type="ECO:0000313" key="8">
    <source>
        <dbReference type="EMBL" id="QNE89158.1"/>
    </source>
</evidence>
<evidence type="ECO:0000256" key="3">
    <source>
        <dbReference type="ARBA" id="ARBA00023002"/>
    </source>
</evidence>
<feature type="site" description="Lowers pKa of active site Tyr" evidence="6">
    <location>
        <position position="85"/>
    </location>
</feature>
<dbReference type="InterPro" id="IPR036812">
    <property type="entry name" value="NAD(P)_OxRdtase_dom_sf"/>
</dbReference>
<accession>A0A7G7CNJ2</accession>
<sequence>MEGMNKHFLPSLTLNDGRELTPLGLGTYKLLGEDCERVVREAIEIGYRHFDTASVYDNEEAVGKAIADAVAAGDVERDDLFITTKLWNDQQGADNVGPALHESLRKLGLDYVDMYLVHWPWPQKGLFAETFEEIARLQGMGQIGAIGVANFYEETLRELVAKVGIAPALNQVELHPGFTQPELREVHKELDIVTEAWAPLSRGIVLQNPVMEGIAAEVGKTPAQVALRFLLQLGCSIVPKSARTERLRENFELFDFSLSEEQMDAIAALDGQPGFGRIFKDPREFPGDVD</sequence>
<dbReference type="AlphaFoldDB" id="A0A7G7CNJ2"/>
<feature type="domain" description="NADP-dependent oxidoreductase" evidence="7">
    <location>
        <begin position="23"/>
        <end position="269"/>
    </location>
</feature>
<dbReference type="PIRSF" id="PIRSF000097">
    <property type="entry name" value="AKR"/>
    <property type="match status" value="1"/>
</dbReference>
<dbReference type="InterPro" id="IPR020471">
    <property type="entry name" value="AKR"/>
</dbReference>
<dbReference type="CDD" id="cd19071">
    <property type="entry name" value="AKR_AKR1-5-like"/>
    <property type="match status" value="1"/>
</dbReference>
<keyword evidence="9" id="KW-1185">Reference proteome</keyword>
<evidence type="ECO:0000256" key="5">
    <source>
        <dbReference type="PIRSR" id="PIRSR000097-2"/>
    </source>
</evidence>
<keyword evidence="2" id="KW-0521">NADP</keyword>
<feature type="binding site" evidence="5">
    <location>
        <position position="118"/>
    </location>
    <ligand>
        <name>substrate</name>
    </ligand>
</feature>
<reference evidence="8 9" key="1">
    <citation type="submission" date="2020-07" db="EMBL/GenBank/DDBJ databases">
        <title>Complete genome and description of Corynebacterium incognita strain Marseille-Q3630 sp. nov.</title>
        <authorList>
            <person name="Boxberger M."/>
        </authorList>
    </citation>
    <scope>NUCLEOTIDE SEQUENCE [LARGE SCALE GENOMIC DNA]</scope>
    <source>
        <strain evidence="8 9">Marseille-Q3630</strain>
    </source>
</reference>
<dbReference type="SUPFAM" id="SSF51430">
    <property type="entry name" value="NAD(P)-linked oxidoreductase"/>
    <property type="match status" value="1"/>
</dbReference>
<dbReference type="PRINTS" id="PR00069">
    <property type="entry name" value="ALDKETRDTASE"/>
</dbReference>
<organism evidence="8 9">
    <name type="scientific">Corynebacterium incognita</name>
    <dbReference type="NCBI Taxonomy" id="2754725"/>
    <lineage>
        <taxon>Bacteria</taxon>
        <taxon>Bacillati</taxon>
        <taxon>Actinomycetota</taxon>
        <taxon>Actinomycetes</taxon>
        <taxon>Mycobacteriales</taxon>
        <taxon>Corynebacteriaceae</taxon>
        <taxon>Corynebacterium</taxon>
    </lineage>
</organism>
<evidence type="ECO:0000256" key="6">
    <source>
        <dbReference type="PIRSR" id="PIRSR000097-3"/>
    </source>
</evidence>
<gene>
    <name evidence="8" type="ORF">H0194_08845</name>
</gene>
<dbReference type="InterPro" id="IPR023210">
    <property type="entry name" value="NADP_OxRdtase_dom"/>
</dbReference>
<protein>
    <submittedName>
        <fullName evidence="8">Aldo/keto reductase</fullName>
    </submittedName>
</protein>
<feature type="active site" description="Proton donor" evidence="4">
    <location>
        <position position="56"/>
    </location>
</feature>
<dbReference type="Proteomes" id="UP000515743">
    <property type="component" value="Chromosome"/>
</dbReference>
<proteinExistence type="inferred from homology"/>
<dbReference type="FunFam" id="3.20.20.100:FF:000002">
    <property type="entry name" value="2,5-diketo-D-gluconic acid reductase A"/>
    <property type="match status" value="1"/>
</dbReference>
<evidence type="ECO:0000256" key="4">
    <source>
        <dbReference type="PIRSR" id="PIRSR000097-1"/>
    </source>
</evidence>
<evidence type="ECO:0000259" key="7">
    <source>
        <dbReference type="Pfam" id="PF00248"/>
    </source>
</evidence>
<dbReference type="Pfam" id="PF00248">
    <property type="entry name" value="Aldo_ket_red"/>
    <property type="match status" value="1"/>
</dbReference>
<dbReference type="Gene3D" id="3.20.20.100">
    <property type="entry name" value="NADP-dependent oxidoreductase domain"/>
    <property type="match status" value="1"/>
</dbReference>
<comment type="similarity">
    <text evidence="1">Belongs to the aldo/keto reductase family.</text>
</comment>
<dbReference type="KEGG" id="cik:H0194_08845"/>
<dbReference type="GO" id="GO:0016616">
    <property type="term" value="F:oxidoreductase activity, acting on the CH-OH group of donors, NAD or NADP as acceptor"/>
    <property type="evidence" value="ECO:0007669"/>
    <property type="project" value="UniProtKB-ARBA"/>
</dbReference>
<dbReference type="InterPro" id="IPR018170">
    <property type="entry name" value="Aldo/ket_reductase_CS"/>
</dbReference>
<keyword evidence="3" id="KW-0560">Oxidoreductase</keyword>
<dbReference type="EMBL" id="CP059404">
    <property type="protein sequence ID" value="QNE89158.1"/>
    <property type="molecule type" value="Genomic_DNA"/>
</dbReference>
<dbReference type="PANTHER" id="PTHR11732">
    <property type="entry name" value="ALDO/KETO REDUCTASE"/>
    <property type="match status" value="1"/>
</dbReference>
<evidence type="ECO:0000256" key="1">
    <source>
        <dbReference type="ARBA" id="ARBA00007905"/>
    </source>
</evidence>
<dbReference type="PROSITE" id="PS00798">
    <property type="entry name" value="ALDOKETO_REDUCTASE_1"/>
    <property type="match status" value="1"/>
</dbReference>
<evidence type="ECO:0000256" key="2">
    <source>
        <dbReference type="ARBA" id="ARBA00022857"/>
    </source>
</evidence>
<evidence type="ECO:0000313" key="9">
    <source>
        <dbReference type="Proteomes" id="UP000515743"/>
    </source>
</evidence>